<keyword evidence="1" id="KW-0732">Signal</keyword>
<gene>
    <name evidence="2" type="ORF">JCM14722_06630</name>
</gene>
<name>A0ABN6RTK8_9BACT</name>
<evidence type="ECO:0000256" key="1">
    <source>
        <dbReference type="SAM" id="SignalP"/>
    </source>
</evidence>
<evidence type="ECO:0000313" key="3">
    <source>
        <dbReference type="Proteomes" id="UP001061361"/>
    </source>
</evidence>
<keyword evidence="3" id="KW-1185">Reference proteome</keyword>
<dbReference type="RefSeq" id="WP_264983179.1">
    <property type="nucleotide sequence ID" value="NZ_AP026708.1"/>
</dbReference>
<sequence length="208" mass="23503">MLKFRFLLLCLGLVLALNGFQGAEAEESVVYETPGCPVFTLGEGFRYMGEPGMNISTYCSGNNCNTLLAKPGTKARYDLFAVASPDKAPEEVCLFIRYELVGRRHHWAATKGNNVTINGRYYSELFAVYLGEKKQDFKAVEEYLAEQGHPVAEPGYVAYLVQRNINVETRLTVIYACNVRMLPKEILKDGKKIEQFLRDRFAERVVPL</sequence>
<proteinExistence type="predicted"/>
<reference evidence="2" key="1">
    <citation type="submission" date="2022-08" db="EMBL/GenBank/DDBJ databases">
        <title>Genome Sequence of the sulphate-reducing bacterium, Pseudodesulfovibrio portus JCM14722.</title>
        <authorList>
            <person name="Kondo R."/>
            <person name="Kataoka T."/>
        </authorList>
    </citation>
    <scope>NUCLEOTIDE SEQUENCE</scope>
    <source>
        <strain evidence="2">JCM 14722</strain>
    </source>
</reference>
<organism evidence="2 3">
    <name type="scientific">Pseudodesulfovibrio portus</name>
    <dbReference type="NCBI Taxonomy" id="231439"/>
    <lineage>
        <taxon>Bacteria</taxon>
        <taxon>Pseudomonadati</taxon>
        <taxon>Thermodesulfobacteriota</taxon>
        <taxon>Desulfovibrionia</taxon>
        <taxon>Desulfovibrionales</taxon>
        <taxon>Desulfovibrionaceae</taxon>
    </lineage>
</organism>
<protein>
    <submittedName>
        <fullName evidence="2">Uncharacterized protein</fullName>
    </submittedName>
</protein>
<dbReference type="EMBL" id="AP026708">
    <property type="protein sequence ID" value="BDQ33121.1"/>
    <property type="molecule type" value="Genomic_DNA"/>
</dbReference>
<evidence type="ECO:0000313" key="2">
    <source>
        <dbReference type="EMBL" id="BDQ33121.1"/>
    </source>
</evidence>
<feature type="chain" id="PRO_5047199706" evidence="1">
    <location>
        <begin position="26"/>
        <end position="208"/>
    </location>
</feature>
<feature type="signal peptide" evidence="1">
    <location>
        <begin position="1"/>
        <end position="25"/>
    </location>
</feature>
<dbReference type="Proteomes" id="UP001061361">
    <property type="component" value="Chromosome"/>
</dbReference>
<accession>A0ABN6RTK8</accession>